<dbReference type="EMBL" id="JBHFQA010000009">
    <property type="protein sequence ID" value="KAL2094009.1"/>
    <property type="molecule type" value="Genomic_DNA"/>
</dbReference>
<accession>A0ABD1K4G3</accession>
<proteinExistence type="predicted"/>
<feature type="region of interest" description="Disordered" evidence="1">
    <location>
        <begin position="462"/>
        <end position="488"/>
    </location>
</feature>
<sequence length="853" mass="95218">MNLDRKCSGLIGSSPSLFKETTNTGLEVRAGVFFFLLRCTECLNLPSAARRLFEEDGKEILLLARLQRDQLVYVSCGEQWVNPEHQQSESLRRLAVLGLEQDVARIQHYCLLRSCFHDLVLDTEGQPQEGSALIVSPHRVNLEDTTSEESQVSQEQESSHDLSNSPPGDAHSRAHQRADERVTKHRFPWQRSSEASSEGEDDHANGGASIKTDKSRFAAVGRQRFEWTEGQLQVCCRGLWLSVGVRARDGGGGSADHTGSTVHLLPKNTSDPHQLWIYREEERTLHLQADPSLVLAVSMPQISHTHRPATIPVGWPVILQPYKPHSPAAANQRWRWVPEQRLLWAFYTDALEQQLTAARLACVCTACLCPQPLQQQGYYFSVSGERQRIEVCVSCATELRGKVHLQRLPPNSTFRCATANQSPHLNPKGPFRGVRVCETDLSAEAADGTLCRLLEHLERLRREDSGQTHTQTHVQTRSPGGSSAQPPVKILAHRNGQSRQEAQLITAATMPLLLAEATRRLGLLRAAQHLYTADGTRILTIQQLKAWALNQSLQEHNQSLQDHHPSTDTHARPDTNVADATSSEGAQTLLLVTEADPNPTDAQTPLLVTEADVDTVDQALLALVLREPIPLWVSCGEAFQPPDAVKQKEREKAARWMKKGRLCVDLEIRRHKMRQQKASQTSPCLISPTVGGASETTTELNTSQTHISVEESMREEDRRPLQKASTHDLYRQPQLKRVLVHCNGWDNTESMFVWGRTIDELLRSSTERLGLQRPASVLYTSLGEPVSSWAHVQRDAVLCVSAGEPFLTPKDCRDKIALKANFARAMRHHRHAAESMAVSLREPQAISVKQHSV</sequence>
<feature type="compositionally biased region" description="Basic and acidic residues" evidence="1">
    <location>
        <begin position="561"/>
        <end position="573"/>
    </location>
</feature>
<gene>
    <name evidence="3" type="ORF">ACEWY4_011321</name>
</gene>
<evidence type="ECO:0000313" key="3">
    <source>
        <dbReference type="EMBL" id="KAL2094009.1"/>
    </source>
</evidence>
<comment type="caution">
    <text evidence="3">The sequence shown here is derived from an EMBL/GenBank/DDBJ whole genome shotgun (WGS) entry which is preliminary data.</text>
</comment>
<feature type="domain" description="Doublecortin" evidence="2">
    <location>
        <begin position="35"/>
        <end position="87"/>
    </location>
</feature>
<organism evidence="3 4">
    <name type="scientific">Coilia grayii</name>
    <name type="common">Gray's grenadier anchovy</name>
    <dbReference type="NCBI Taxonomy" id="363190"/>
    <lineage>
        <taxon>Eukaryota</taxon>
        <taxon>Metazoa</taxon>
        <taxon>Chordata</taxon>
        <taxon>Craniata</taxon>
        <taxon>Vertebrata</taxon>
        <taxon>Euteleostomi</taxon>
        <taxon>Actinopterygii</taxon>
        <taxon>Neopterygii</taxon>
        <taxon>Teleostei</taxon>
        <taxon>Clupei</taxon>
        <taxon>Clupeiformes</taxon>
        <taxon>Clupeoidei</taxon>
        <taxon>Engraulidae</taxon>
        <taxon>Coilinae</taxon>
        <taxon>Coilia</taxon>
    </lineage>
</organism>
<feature type="compositionally biased region" description="Basic and acidic residues" evidence="1">
    <location>
        <begin position="170"/>
        <end position="182"/>
    </location>
</feature>
<dbReference type="InterPro" id="IPR035992">
    <property type="entry name" value="Ricin_B-like_lectins"/>
</dbReference>
<dbReference type="PROSITE" id="PS50231">
    <property type="entry name" value="RICIN_B_LECTIN"/>
    <property type="match status" value="1"/>
</dbReference>
<feature type="region of interest" description="Disordered" evidence="1">
    <location>
        <begin position="678"/>
        <end position="727"/>
    </location>
</feature>
<dbReference type="PANTHER" id="PTHR46302:SF3">
    <property type="entry name" value="DOUBLECORTIN DOMAIN-CONTAINING PROTEIN 1"/>
    <property type="match status" value="1"/>
</dbReference>
<keyword evidence="4" id="KW-1185">Reference proteome</keyword>
<dbReference type="InterPro" id="IPR036572">
    <property type="entry name" value="Doublecortin_dom_sf"/>
</dbReference>
<feature type="compositionally biased region" description="Polar residues" evidence="1">
    <location>
        <begin position="694"/>
        <end position="707"/>
    </location>
</feature>
<feature type="compositionally biased region" description="Polar residues" evidence="1">
    <location>
        <begin position="467"/>
        <end position="485"/>
    </location>
</feature>
<feature type="compositionally biased region" description="Basic and acidic residues" evidence="1">
    <location>
        <begin position="708"/>
        <end position="727"/>
    </location>
</feature>
<dbReference type="SUPFAM" id="SSF50370">
    <property type="entry name" value="Ricin B-like lectins"/>
    <property type="match status" value="1"/>
</dbReference>
<dbReference type="PROSITE" id="PS50309">
    <property type="entry name" value="DC"/>
    <property type="match status" value="1"/>
</dbReference>
<protein>
    <recommendedName>
        <fullName evidence="2">Doublecortin domain-containing protein</fullName>
    </recommendedName>
</protein>
<evidence type="ECO:0000256" key="1">
    <source>
        <dbReference type="SAM" id="MobiDB-lite"/>
    </source>
</evidence>
<dbReference type="InterPro" id="IPR003533">
    <property type="entry name" value="Doublecortin_dom"/>
</dbReference>
<feature type="region of interest" description="Disordered" evidence="1">
    <location>
        <begin position="142"/>
        <end position="210"/>
    </location>
</feature>
<dbReference type="AlphaFoldDB" id="A0ABD1K4G3"/>
<feature type="region of interest" description="Disordered" evidence="1">
    <location>
        <begin position="556"/>
        <end position="581"/>
    </location>
</feature>
<name>A0ABD1K4G3_9TELE</name>
<evidence type="ECO:0000313" key="4">
    <source>
        <dbReference type="Proteomes" id="UP001591681"/>
    </source>
</evidence>
<dbReference type="InterPro" id="IPR043188">
    <property type="entry name" value="DCDC1"/>
</dbReference>
<dbReference type="PANTHER" id="PTHR46302">
    <property type="entry name" value="DOUBLECORTIN DOMAIN-CONTAINING PROTEIN 1"/>
    <property type="match status" value="1"/>
</dbReference>
<dbReference type="SUPFAM" id="SSF89837">
    <property type="entry name" value="Doublecortin (DC)"/>
    <property type="match status" value="3"/>
</dbReference>
<dbReference type="Proteomes" id="UP001591681">
    <property type="component" value="Unassembled WGS sequence"/>
</dbReference>
<reference evidence="3 4" key="1">
    <citation type="submission" date="2024-09" db="EMBL/GenBank/DDBJ databases">
        <title>A chromosome-level genome assembly of Gray's grenadier anchovy, Coilia grayii.</title>
        <authorList>
            <person name="Fu Z."/>
        </authorList>
    </citation>
    <scope>NUCLEOTIDE SEQUENCE [LARGE SCALE GENOMIC DNA]</scope>
    <source>
        <strain evidence="3">G4</strain>
        <tissue evidence="3">Muscle</tissue>
    </source>
</reference>
<evidence type="ECO:0000259" key="2">
    <source>
        <dbReference type="PROSITE" id="PS50309"/>
    </source>
</evidence>